<feature type="transmembrane region" description="Helical" evidence="2">
    <location>
        <begin position="621"/>
        <end position="643"/>
    </location>
</feature>
<feature type="transmembrane region" description="Helical" evidence="2">
    <location>
        <begin position="71"/>
        <end position="93"/>
    </location>
</feature>
<name>A0A5C6VPG9_9FLAO</name>
<dbReference type="Proteomes" id="UP000321168">
    <property type="component" value="Unassembled WGS sequence"/>
</dbReference>
<dbReference type="OrthoDB" id="9807602at2"/>
<feature type="transmembrane region" description="Helical" evidence="2">
    <location>
        <begin position="541"/>
        <end position="558"/>
    </location>
</feature>
<feature type="transmembrane region" description="Helical" evidence="2">
    <location>
        <begin position="174"/>
        <end position="203"/>
    </location>
</feature>
<keyword evidence="1" id="KW-0175">Coiled coil</keyword>
<keyword evidence="2" id="KW-0472">Membrane</keyword>
<keyword evidence="4" id="KW-1185">Reference proteome</keyword>
<feature type="coiled-coil region" evidence="1">
    <location>
        <begin position="1095"/>
        <end position="1122"/>
    </location>
</feature>
<feature type="transmembrane region" description="Helical" evidence="2">
    <location>
        <begin position="215"/>
        <end position="234"/>
    </location>
</feature>
<dbReference type="InterPro" id="IPR021280">
    <property type="entry name" value="TMEM260-like"/>
</dbReference>
<dbReference type="Pfam" id="PF11028">
    <property type="entry name" value="TMEM260-like"/>
    <property type="match status" value="1"/>
</dbReference>
<reference evidence="3 4" key="1">
    <citation type="submission" date="2019-08" db="EMBL/GenBank/DDBJ databases">
        <title>Genome of Luteibaculum oceani JCM 18817.</title>
        <authorList>
            <person name="Bowman J.P."/>
        </authorList>
    </citation>
    <scope>NUCLEOTIDE SEQUENCE [LARGE SCALE GENOMIC DNA]</scope>
    <source>
        <strain evidence="3 4">JCM 18817</strain>
    </source>
</reference>
<dbReference type="InterPro" id="IPR052724">
    <property type="entry name" value="GT117_domain-containing"/>
</dbReference>
<feature type="transmembrane region" description="Helical" evidence="2">
    <location>
        <begin position="114"/>
        <end position="132"/>
    </location>
</feature>
<proteinExistence type="predicted"/>
<feature type="transmembrane region" description="Helical" evidence="2">
    <location>
        <begin position="564"/>
        <end position="582"/>
    </location>
</feature>
<dbReference type="AlphaFoldDB" id="A0A5C6VPG9"/>
<sequence>MEYKKLNNLVGWFVFIIATATYVLGVEPTSSFWDCGEFITSAYKLQVGHPPGAPLFMLIARFFTIFVPQDLVAYAVNIMSALCSSFTILFLFWSITALLKKLQLRREKVLDQGNIWAIMIGGVIGALAYTFSDSFWFSAEEGEVYAMSSLFTAVVFWSILKYDEVADKPHATRWLVLIAYFMGLSIGVHLLNLLVIPSIAFVYYFRNFKVTRKGVIYTFLISMVILGVFQSIIIPGSVKLASKFELLFVNSLGLPFHSGLIFFLILIAAGIVFGLNYTKKKEKPLWNTVLICLGVVLLGYSTYTTIMIRSAANPPMDENNPESVFSLLSYLNREQYGDRPLLYGQYWMAPLDPANPRRDGNPVYTKGYTVKSGERTIRTYAANFEASQFIESSKLPNLSIETEYIVSDDQKGAKYNYDPEFCSIFPRMYSPQDNHISQYKKWSNFEGKPIRTRDPQTGQQTILRKPTVGENLRFFFAYQIDWMYWRYFMWNFAGRQNDIQGHGNHTDGNWLSGVDFIDEQRLGNQEKITETQKNNKAYNKFYLLPFILGMIGLVFHLFRDIKGWSVVMLLFLTTGLAIVVYLNQYPLQPRERDYAYVGSFYAFAIWIGFGAYALYQMAREANLAVLKKIAIPSLGAGAFLFLVEAASGSDHGLSYSILYISVVALIALALFSFIGTKVKKPLTQAALALLVTIPVPLIMAAEGWDDHSRAKRETAVAFAKNYLDSCAPNAILFTNGDNDTFPLWYAQEVEGYRTDVRIVNLSLLNTDWYVDQMKRKAYDSDPVPFSLSEYQYRQGTRDIVFLDNSKNKAGLYVDVDRIMDFVKDDGNKVQTQGGESVFYIPTKRFSVSVDKDKILSNGTVAVKDSSLVVDEIKWQINKRYLLKAQLMVLDLLATNDWERPIYFAVTTGADAYLGLQDYFQLEGLTYRLVPIKSNNSNPNVSGRIAADIMYENLMQKFTWGNMDTEEIYMDENNLRMTTNLRLQFSNLADEFIAAGDNEKAKEVLDKAFEVMPEKNVPYNRIVQPLVEGYYQIGDTAAANRLSVRLFEIFEDDIDYYTSLEPEFLVQDRREMEIAQMVANRIVQMSGRFGNDTALTEDLRARLQVLNQKVTEANEKLQSRNQRISF</sequence>
<feature type="transmembrane region" description="Helical" evidence="2">
    <location>
        <begin position="246"/>
        <end position="273"/>
    </location>
</feature>
<comment type="caution">
    <text evidence="3">The sequence shown here is derived from an EMBL/GenBank/DDBJ whole genome shotgun (WGS) entry which is preliminary data.</text>
</comment>
<evidence type="ECO:0000256" key="1">
    <source>
        <dbReference type="SAM" id="Coils"/>
    </source>
</evidence>
<keyword evidence="2" id="KW-0812">Transmembrane</keyword>
<accession>A0A5C6VPG9</accession>
<feature type="transmembrane region" description="Helical" evidence="2">
    <location>
        <begin position="682"/>
        <end position="701"/>
    </location>
</feature>
<evidence type="ECO:0000313" key="3">
    <source>
        <dbReference type="EMBL" id="TXC85098.1"/>
    </source>
</evidence>
<keyword evidence="2" id="KW-1133">Transmembrane helix</keyword>
<feature type="transmembrane region" description="Helical" evidence="2">
    <location>
        <begin position="594"/>
        <end position="615"/>
    </location>
</feature>
<evidence type="ECO:0000256" key="2">
    <source>
        <dbReference type="SAM" id="Phobius"/>
    </source>
</evidence>
<feature type="transmembrane region" description="Helical" evidence="2">
    <location>
        <begin position="285"/>
        <end position="306"/>
    </location>
</feature>
<gene>
    <name evidence="3" type="ORF">FRX97_00300</name>
</gene>
<dbReference type="RefSeq" id="WP_147012200.1">
    <property type="nucleotide sequence ID" value="NZ_VORB01000001.1"/>
</dbReference>
<dbReference type="PANTHER" id="PTHR16214">
    <property type="entry name" value="TRANSMEMBRANE PROTEIN 260"/>
    <property type="match status" value="1"/>
</dbReference>
<dbReference type="EMBL" id="VORB01000001">
    <property type="protein sequence ID" value="TXC85098.1"/>
    <property type="molecule type" value="Genomic_DNA"/>
</dbReference>
<feature type="transmembrane region" description="Helical" evidence="2">
    <location>
        <begin position="655"/>
        <end position="676"/>
    </location>
</feature>
<dbReference type="PANTHER" id="PTHR16214:SF3">
    <property type="entry name" value="TRANSMEMBRANE PROTEIN 260"/>
    <property type="match status" value="1"/>
</dbReference>
<organism evidence="3 4">
    <name type="scientific">Luteibaculum oceani</name>
    <dbReference type="NCBI Taxonomy" id="1294296"/>
    <lineage>
        <taxon>Bacteria</taxon>
        <taxon>Pseudomonadati</taxon>
        <taxon>Bacteroidota</taxon>
        <taxon>Flavobacteriia</taxon>
        <taxon>Flavobacteriales</taxon>
        <taxon>Luteibaculaceae</taxon>
        <taxon>Luteibaculum</taxon>
    </lineage>
</organism>
<evidence type="ECO:0000313" key="4">
    <source>
        <dbReference type="Proteomes" id="UP000321168"/>
    </source>
</evidence>
<protein>
    <submittedName>
        <fullName evidence="3">DUF2723 domain-containing protein</fullName>
    </submittedName>
</protein>